<gene>
    <name evidence="3" type="ORF">PPYR1160_LOCUS6765</name>
</gene>
<reference evidence="3" key="1">
    <citation type="submission" date="2021-01" db="EMBL/GenBank/DDBJ databases">
        <authorList>
            <person name="Corre E."/>
            <person name="Pelletier E."/>
            <person name="Niang G."/>
            <person name="Scheremetjew M."/>
            <person name="Finn R."/>
            <person name="Kale V."/>
            <person name="Holt S."/>
            <person name="Cochrane G."/>
            <person name="Meng A."/>
            <person name="Brown T."/>
            <person name="Cohen L."/>
        </authorList>
    </citation>
    <scope>NUCLEOTIDE SEQUENCE</scope>
    <source>
        <strain evidence="3">CCMP2078</strain>
    </source>
</reference>
<feature type="region of interest" description="Disordered" evidence="1">
    <location>
        <begin position="194"/>
        <end position="237"/>
    </location>
</feature>
<sequence>MHIVRLEQNPFEPYGRVLGKLLGYFRRGPVRPVARGNGRRKLQPAGEDPCGMPRGAPPPIDIETGTETLSTIASRGLCDEFAQEMKEMQRFSGEVSPLWLTEEKEREADLCARSLGQSHRLSSTRAARRTGSDLQRANAASSQVSSSARPHDDIETGTGTQGTSADNGLCEQFAQETKEEQGFPGQVSPLWTEKEQKTEGGAHIDARSSEEGPRLSSARMAGQVEGTHPRKPSPPCPKYGVYPGIHTSPLSINYFVRSPFRQRASENSMLSAAILKVIVIAGISLFAVSEEQDGDGTFDGTRTLQVTVSFAAIILSSFAGGSETLPLRCIPNLLGSDTIGREDQVADIVMQIVAVDPLGLQPRWATGAFFAAYVATVLFTLLGNYRNGKQTADGRESKVFLPRQASSQAMGFVVEGDNTFSFDPPSPGLGSWFTPPFLAYERSRIGAFGRLYARGPTSVYFGEGGEEQYSAVVQDSIKHFVSEPLFDNEEQYTVNLFTGHGADTLVGK</sequence>
<evidence type="ECO:0000256" key="1">
    <source>
        <dbReference type="SAM" id="MobiDB-lite"/>
    </source>
</evidence>
<feature type="compositionally biased region" description="Polar residues" evidence="1">
    <location>
        <begin position="157"/>
        <end position="166"/>
    </location>
</feature>
<organism evidence="3">
    <name type="scientific">Pinguiococcus pyrenoidosus</name>
    <dbReference type="NCBI Taxonomy" id="172671"/>
    <lineage>
        <taxon>Eukaryota</taxon>
        <taxon>Sar</taxon>
        <taxon>Stramenopiles</taxon>
        <taxon>Ochrophyta</taxon>
        <taxon>Pinguiophyceae</taxon>
        <taxon>Pinguiochrysidales</taxon>
        <taxon>Pinguiochrysidaceae</taxon>
        <taxon>Pinguiococcus</taxon>
    </lineage>
</organism>
<feature type="compositionally biased region" description="Low complexity" evidence="1">
    <location>
        <begin position="137"/>
        <end position="148"/>
    </location>
</feature>
<feature type="compositionally biased region" description="Basic and acidic residues" evidence="1">
    <location>
        <begin position="194"/>
        <end position="213"/>
    </location>
</feature>
<proteinExistence type="predicted"/>
<dbReference type="EMBL" id="HBEA01008793">
    <property type="protein sequence ID" value="CAD8257273.1"/>
    <property type="molecule type" value="Transcribed_RNA"/>
</dbReference>
<keyword evidence="2" id="KW-0472">Membrane</keyword>
<keyword evidence="2" id="KW-0812">Transmembrane</keyword>
<feature type="compositionally biased region" description="Polar residues" evidence="1">
    <location>
        <begin position="116"/>
        <end position="125"/>
    </location>
</feature>
<protein>
    <submittedName>
        <fullName evidence="3">Uncharacterized protein</fullName>
    </submittedName>
</protein>
<feature type="transmembrane region" description="Helical" evidence="2">
    <location>
        <begin position="364"/>
        <end position="385"/>
    </location>
</feature>
<evidence type="ECO:0000256" key="2">
    <source>
        <dbReference type="SAM" id="Phobius"/>
    </source>
</evidence>
<dbReference type="AlphaFoldDB" id="A0A7R9U7N8"/>
<keyword evidence="2" id="KW-1133">Transmembrane helix</keyword>
<feature type="region of interest" description="Disordered" evidence="1">
    <location>
        <begin position="34"/>
        <end position="57"/>
    </location>
</feature>
<name>A0A7R9U7N8_9STRA</name>
<feature type="transmembrane region" description="Helical" evidence="2">
    <location>
        <begin position="268"/>
        <end position="288"/>
    </location>
</feature>
<feature type="region of interest" description="Disordered" evidence="1">
    <location>
        <begin position="116"/>
        <end position="166"/>
    </location>
</feature>
<accession>A0A7R9U7N8</accession>
<evidence type="ECO:0000313" key="3">
    <source>
        <dbReference type="EMBL" id="CAD8257273.1"/>
    </source>
</evidence>